<evidence type="ECO:0000259" key="2">
    <source>
        <dbReference type="Pfam" id="PF06725"/>
    </source>
</evidence>
<protein>
    <recommendedName>
        <fullName evidence="2">3D domain-containing protein</fullName>
    </recommendedName>
</protein>
<dbReference type="OrthoDB" id="9798935at2"/>
<keyword evidence="4" id="KW-1185">Reference proteome</keyword>
<dbReference type="Pfam" id="PF06725">
    <property type="entry name" value="3D"/>
    <property type="match status" value="1"/>
</dbReference>
<dbReference type="GO" id="GO:0009254">
    <property type="term" value="P:peptidoglycan turnover"/>
    <property type="evidence" value="ECO:0007669"/>
    <property type="project" value="InterPro"/>
</dbReference>
<dbReference type="CDD" id="cd14667">
    <property type="entry name" value="3D_containing_proteins"/>
    <property type="match status" value="1"/>
</dbReference>
<evidence type="ECO:0000256" key="1">
    <source>
        <dbReference type="ARBA" id="ARBA00022729"/>
    </source>
</evidence>
<dbReference type="InterPro" id="IPR036908">
    <property type="entry name" value="RlpA-like_sf"/>
</dbReference>
<dbReference type="KEGG" id="fwa:DCMF_06440"/>
<dbReference type="Gene3D" id="2.40.40.10">
    <property type="entry name" value="RlpA-like domain"/>
    <property type="match status" value="1"/>
</dbReference>
<proteinExistence type="predicted"/>
<organism evidence="3 4">
    <name type="scientific">Formimonas warabiya</name>
    <dbReference type="NCBI Taxonomy" id="1761012"/>
    <lineage>
        <taxon>Bacteria</taxon>
        <taxon>Bacillati</taxon>
        <taxon>Bacillota</taxon>
        <taxon>Clostridia</taxon>
        <taxon>Eubacteriales</taxon>
        <taxon>Peptococcaceae</taxon>
        <taxon>Candidatus Formimonas</taxon>
    </lineage>
</organism>
<name>A0A3G1KPV2_FORW1</name>
<dbReference type="InterPro" id="IPR010611">
    <property type="entry name" value="3D_dom"/>
</dbReference>
<accession>A0A3G1KPV2</accession>
<evidence type="ECO:0000313" key="4">
    <source>
        <dbReference type="Proteomes" id="UP000323521"/>
    </source>
</evidence>
<dbReference type="GO" id="GO:0004553">
    <property type="term" value="F:hydrolase activity, hydrolyzing O-glycosyl compounds"/>
    <property type="evidence" value="ECO:0007669"/>
    <property type="project" value="InterPro"/>
</dbReference>
<dbReference type="AlphaFoldDB" id="A0A3G1KPV2"/>
<dbReference type="GO" id="GO:0019867">
    <property type="term" value="C:outer membrane"/>
    <property type="evidence" value="ECO:0007669"/>
    <property type="project" value="InterPro"/>
</dbReference>
<keyword evidence="1" id="KW-0732">Signal</keyword>
<dbReference type="PANTHER" id="PTHR39160:SF4">
    <property type="entry name" value="RESUSCITATION-PROMOTING FACTOR RPFB"/>
    <property type="match status" value="1"/>
</dbReference>
<dbReference type="InterPro" id="IPR051933">
    <property type="entry name" value="Resuscitation_pf_RpfB"/>
</dbReference>
<dbReference type="SUPFAM" id="SSF50685">
    <property type="entry name" value="Barwin-like endoglucanases"/>
    <property type="match status" value="1"/>
</dbReference>
<evidence type="ECO:0000313" key="3">
    <source>
        <dbReference type="EMBL" id="ATW24466.1"/>
    </source>
</evidence>
<dbReference type="Proteomes" id="UP000323521">
    <property type="component" value="Chromosome"/>
</dbReference>
<dbReference type="PANTHER" id="PTHR39160">
    <property type="entry name" value="CELL WALL-BINDING PROTEIN YOCH"/>
    <property type="match status" value="1"/>
</dbReference>
<sequence>MAYFSLAGFQIGSPVTVTATAYDACIHCCSKNDGITKSGTKAVAKQTIAVDPNLIPLGTKVFIEGLGIYIAEDTGSAIKGNRIDIFMETHQQAINFGSKNLRIYILEEKTPRI</sequence>
<gene>
    <name evidence="3" type="ORF">DCMF_06440</name>
</gene>
<reference evidence="3 4" key="1">
    <citation type="submission" date="2016-10" db="EMBL/GenBank/DDBJ databases">
        <title>Complete Genome Sequence of Peptococcaceae strain DCMF.</title>
        <authorList>
            <person name="Edwards R.J."/>
            <person name="Holland S.I."/>
            <person name="Deshpande N.P."/>
            <person name="Wong Y.K."/>
            <person name="Ertan H."/>
            <person name="Manefield M."/>
            <person name="Russell T.L."/>
            <person name="Lee M.J."/>
        </authorList>
    </citation>
    <scope>NUCLEOTIDE SEQUENCE [LARGE SCALE GENOMIC DNA]</scope>
    <source>
        <strain evidence="3 4">DCMF</strain>
    </source>
</reference>
<feature type="domain" description="3D" evidence="2">
    <location>
        <begin position="47"/>
        <end position="107"/>
    </location>
</feature>
<dbReference type="InterPro" id="IPR059180">
    <property type="entry name" value="3D_YorM"/>
</dbReference>
<dbReference type="EMBL" id="CP017634">
    <property type="protein sequence ID" value="ATW24466.1"/>
    <property type="molecule type" value="Genomic_DNA"/>
</dbReference>
<dbReference type="RefSeq" id="WP_148133662.1">
    <property type="nucleotide sequence ID" value="NZ_CP017634.1"/>
</dbReference>